<dbReference type="PANTHER" id="PTHR12993:SF11">
    <property type="entry name" value="N-ACETYLGLUCOSAMINYL-PHOSPHATIDYLINOSITOL DE-N-ACETYLASE"/>
    <property type="match status" value="1"/>
</dbReference>
<dbReference type="SUPFAM" id="SSF102588">
    <property type="entry name" value="LmbE-like"/>
    <property type="match status" value="1"/>
</dbReference>
<reference evidence="1" key="1">
    <citation type="submission" date="2020-05" db="EMBL/GenBank/DDBJ databases">
        <authorList>
            <person name="Chiriac C."/>
            <person name="Salcher M."/>
            <person name="Ghai R."/>
            <person name="Kavagutti S V."/>
        </authorList>
    </citation>
    <scope>NUCLEOTIDE SEQUENCE</scope>
</reference>
<dbReference type="Pfam" id="PF02585">
    <property type="entry name" value="PIG-L"/>
    <property type="match status" value="1"/>
</dbReference>
<gene>
    <name evidence="1" type="ORF">UFOPK3610_01437</name>
</gene>
<proteinExistence type="predicted"/>
<dbReference type="PANTHER" id="PTHR12993">
    <property type="entry name" value="N-ACETYLGLUCOSAMINYL-PHOSPHATIDYLINOSITOL DE-N-ACETYLASE-RELATED"/>
    <property type="match status" value="1"/>
</dbReference>
<name>A0A6J7HWL8_9ZZZZ</name>
<evidence type="ECO:0000313" key="1">
    <source>
        <dbReference type="EMBL" id="CAB4921420.1"/>
    </source>
</evidence>
<accession>A0A6J7HWL8</accession>
<dbReference type="Gene3D" id="3.40.50.10320">
    <property type="entry name" value="LmbE-like"/>
    <property type="match status" value="1"/>
</dbReference>
<dbReference type="GO" id="GO:0016811">
    <property type="term" value="F:hydrolase activity, acting on carbon-nitrogen (but not peptide) bonds, in linear amides"/>
    <property type="evidence" value="ECO:0007669"/>
    <property type="project" value="TreeGrafter"/>
</dbReference>
<dbReference type="AlphaFoldDB" id="A0A6J7HWL8"/>
<protein>
    <submittedName>
        <fullName evidence="1">Unannotated protein</fullName>
    </submittedName>
</protein>
<dbReference type="InterPro" id="IPR003737">
    <property type="entry name" value="GlcNAc_PI_deacetylase-related"/>
</dbReference>
<dbReference type="InterPro" id="IPR024078">
    <property type="entry name" value="LmbE-like_dom_sf"/>
</dbReference>
<dbReference type="EMBL" id="CAFBMR010000067">
    <property type="protein sequence ID" value="CAB4921420.1"/>
    <property type="molecule type" value="Genomic_DNA"/>
</dbReference>
<organism evidence="1">
    <name type="scientific">freshwater metagenome</name>
    <dbReference type="NCBI Taxonomy" id="449393"/>
    <lineage>
        <taxon>unclassified sequences</taxon>
        <taxon>metagenomes</taxon>
        <taxon>ecological metagenomes</taxon>
    </lineage>
</organism>
<sequence>MSRTLVFCHAHPDDEALLTSGTMARATAEGNRVVLIVATNGEAGLTDAALTANLGARRLSELDISAATLGVARVVSLGYGDSGLNAEHDGLAHVEASLVARDIAKVLDDENADVVTGYDPSGGYGHPDHLAVHRAVRLAVDFAQRRPRLYEATLPREPIAAIGRWAARTRIAPASVADEFARAWTPRAQITHRVDVRPYLAQKRASLTAHASQATADGSTRTLGVLRRLPRPVFTALLGTEYYVQIDIA</sequence>